<comment type="caution">
    <text evidence="5">The sequence shown here is derived from an EMBL/GenBank/DDBJ whole genome shotgun (WGS) entry which is preliminary data.</text>
</comment>
<dbReference type="Gene3D" id="3.30.2320.80">
    <property type="match status" value="1"/>
</dbReference>
<dbReference type="Pfam" id="PF01155">
    <property type="entry name" value="HypA"/>
    <property type="match status" value="1"/>
</dbReference>
<dbReference type="AlphaFoldDB" id="A0A4Y3WIV2"/>
<evidence type="ECO:0000313" key="5">
    <source>
        <dbReference type="EMBL" id="GEC18872.1"/>
    </source>
</evidence>
<dbReference type="PIRSF" id="PIRSF004761">
    <property type="entry name" value="Hydrgn_mat_HypA"/>
    <property type="match status" value="1"/>
</dbReference>
<evidence type="ECO:0000256" key="4">
    <source>
        <dbReference type="HAMAP-Rule" id="MF_00213"/>
    </source>
</evidence>
<evidence type="ECO:0000256" key="1">
    <source>
        <dbReference type="ARBA" id="ARBA00022596"/>
    </source>
</evidence>
<feature type="binding site" evidence="4">
    <location>
        <position position="2"/>
    </location>
    <ligand>
        <name>Ni(2+)</name>
        <dbReference type="ChEBI" id="CHEBI:49786"/>
    </ligand>
</feature>
<dbReference type="GO" id="GO:0051604">
    <property type="term" value="P:protein maturation"/>
    <property type="evidence" value="ECO:0007669"/>
    <property type="project" value="InterPro"/>
</dbReference>
<feature type="binding site" evidence="4">
    <location>
        <position position="73"/>
    </location>
    <ligand>
        <name>Zn(2+)</name>
        <dbReference type="ChEBI" id="CHEBI:29105"/>
    </ligand>
</feature>
<evidence type="ECO:0000256" key="2">
    <source>
        <dbReference type="ARBA" id="ARBA00022723"/>
    </source>
</evidence>
<gene>
    <name evidence="4 5" type="primary">hypA</name>
    <name evidence="5" type="ORF">PHY01_11550</name>
</gene>
<dbReference type="GO" id="GO:0016151">
    <property type="term" value="F:nickel cation binding"/>
    <property type="evidence" value="ECO:0007669"/>
    <property type="project" value="UniProtKB-UniRule"/>
</dbReference>
<dbReference type="HAMAP" id="MF_00213">
    <property type="entry name" value="HypA_HybF"/>
    <property type="match status" value="1"/>
</dbReference>
<keyword evidence="1 4" id="KW-0533">Nickel</keyword>
<keyword evidence="3 4" id="KW-0862">Zinc</keyword>
<accession>A0A4Y3WIV2</accession>
<sequence>MHELSICQSIVDAVERHAAGRPVRAVHLTVGALRQIVPDTLTFCWELVTEATPLAGSQLVVDHVAAVVRCLPCNRRQTLTEMNLVCDVCGGSDLSIVAGEEFLITTLELAEA</sequence>
<dbReference type="InterPro" id="IPR000688">
    <property type="entry name" value="HypA/HybF"/>
</dbReference>
<evidence type="ECO:0000256" key="3">
    <source>
        <dbReference type="ARBA" id="ARBA00022833"/>
    </source>
</evidence>
<feature type="binding site" evidence="4">
    <location>
        <position position="86"/>
    </location>
    <ligand>
        <name>Zn(2+)</name>
        <dbReference type="ChEBI" id="CHEBI:29105"/>
    </ligand>
</feature>
<evidence type="ECO:0000313" key="6">
    <source>
        <dbReference type="Proteomes" id="UP000320338"/>
    </source>
</evidence>
<keyword evidence="6" id="KW-1185">Reference proteome</keyword>
<dbReference type="Proteomes" id="UP000320338">
    <property type="component" value="Unassembled WGS sequence"/>
</dbReference>
<feature type="binding site" evidence="4">
    <location>
        <position position="70"/>
    </location>
    <ligand>
        <name>Zn(2+)</name>
        <dbReference type="ChEBI" id="CHEBI:29105"/>
    </ligand>
</feature>
<comment type="similarity">
    <text evidence="4">Belongs to the HypA/HybF family.</text>
</comment>
<proteinExistence type="inferred from homology"/>
<name>A0A4Y3WIV2_9PSEU</name>
<comment type="function">
    <text evidence="4">Involved in the maturation of [NiFe] hydrogenases. Required for nickel insertion into the metal center of the hydrogenase.</text>
</comment>
<keyword evidence="2 4" id="KW-0479">Metal-binding</keyword>
<protein>
    <recommendedName>
        <fullName evidence="4">Hydrogenase maturation factor HypA</fullName>
    </recommendedName>
</protein>
<dbReference type="PANTHER" id="PTHR34535:SF3">
    <property type="entry name" value="HYDROGENASE MATURATION FACTOR HYPA"/>
    <property type="match status" value="1"/>
</dbReference>
<dbReference type="RefSeq" id="WP_141277479.1">
    <property type="nucleotide sequence ID" value="NZ_BAAARZ010000011.1"/>
</dbReference>
<reference evidence="5 6" key="1">
    <citation type="submission" date="2019-06" db="EMBL/GenBank/DDBJ databases">
        <title>Whole genome shotgun sequence of Pseudonocardia hydrocarbonoxydans NBRC 14498.</title>
        <authorList>
            <person name="Hosoyama A."/>
            <person name="Uohara A."/>
            <person name="Ohji S."/>
            <person name="Ichikawa N."/>
        </authorList>
    </citation>
    <scope>NUCLEOTIDE SEQUENCE [LARGE SCALE GENOMIC DNA]</scope>
    <source>
        <strain evidence="5 6">NBRC 14498</strain>
    </source>
</reference>
<dbReference type="EMBL" id="BJNG01000011">
    <property type="protein sequence ID" value="GEC18872.1"/>
    <property type="molecule type" value="Genomic_DNA"/>
</dbReference>
<dbReference type="GO" id="GO:0008270">
    <property type="term" value="F:zinc ion binding"/>
    <property type="evidence" value="ECO:0007669"/>
    <property type="project" value="UniProtKB-UniRule"/>
</dbReference>
<dbReference type="PANTHER" id="PTHR34535">
    <property type="entry name" value="HYDROGENASE MATURATION FACTOR HYPA"/>
    <property type="match status" value="1"/>
</dbReference>
<feature type="binding site" evidence="4">
    <location>
        <position position="89"/>
    </location>
    <ligand>
        <name>Zn(2+)</name>
        <dbReference type="ChEBI" id="CHEBI:29105"/>
    </ligand>
</feature>
<dbReference type="OrthoDB" id="288014at2"/>
<organism evidence="5 6">
    <name type="scientific">Pseudonocardia hydrocarbonoxydans</name>
    <dbReference type="NCBI Taxonomy" id="76726"/>
    <lineage>
        <taxon>Bacteria</taxon>
        <taxon>Bacillati</taxon>
        <taxon>Actinomycetota</taxon>
        <taxon>Actinomycetes</taxon>
        <taxon>Pseudonocardiales</taxon>
        <taxon>Pseudonocardiaceae</taxon>
        <taxon>Pseudonocardia</taxon>
    </lineage>
</organism>